<reference evidence="2 3" key="1">
    <citation type="submission" date="2020-07" db="EMBL/GenBank/DDBJ databases">
        <title>Isolated bacteria genomes of Apis mellifera.</title>
        <authorList>
            <person name="Wu J."/>
            <person name="Zheng H."/>
        </authorList>
    </citation>
    <scope>NUCLEOTIDE SEQUENCE [LARGE SCALE GENOMIC DNA]</scope>
    <source>
        <strain evidence="2 3">B14448H7</strain>
    </source>
</reference>
<organism evidence="2 3">
    <name type="scientific">Bifidobacterium polysaccharolyticum</name>
    <dbReference type="NCBI Taxonomy" id="2750967"/>
    <lineage>
        <taxon>Bacteria</taxon>
        <taxon>Bacillati</taxon>
        <taxon>Actinomycetota</taxon>
        <taxon>Actinomycetes</taxon>
        <taxon>Bifidobacteriales</taxon>
        <taxon>Bifidobacteriaceae</taxon>
        <taxon>Bifidobacterium</taxon>
    </lineage>
</organism>
<keyword evidence="3" id="KW-1185">Reference proteome</keyword>
<evidence type="ECO:0000313" key="3">
    <source>
        <dbReference type="Proteomes" id="UP000766153"/>
    </source>
</evidence>
<accession>A0ABS0QWH7</accession>
<comment type="caution">
    <text evidence="2">The sequence shown here is derived from an EMBL/GenBank/DDBJ whole genome shotgun (WGS) entry which is preliminary data.</text>
</comment>
<name>A0ABS0QWH7_9BIFI</name>
<gene>
    <name evidence="2" type="ORF">H3T91_06645</name>
</gene>
<proteinExistence type="predicted"/>
<dbReference type="Proteomes" id="UP000766153">
    <property type="component" value="Unassembled WGS sequence"/>
</dbReference>
<protein>
    <submittedName>
        <fullName evidence="2">DUF4145 domain-containing protein</fullName>
    </submittedName>
</protein>
<evidence type="ECO:0000259" key="1">
    <source>
        <dbReference type="Pfam" id="PF13643"/>
    </source>
</evidence>
<dbReference type="Pfam" id="PF13643">
    <property type="entry name" value="DUF4145"/>
    <property type="match status" value="1"/>
</dbReference>
<dbReference type="RefSeq" id="WP_198208385.1">
    <property type="nucleotide sequence ID" value="NZ_JACFRB010000002.1"/>
</dbReference>
<dbReference type="EMBL" id="JACFRB010000002">
    <property type="protein sequence ID" value="MBI0106167.1"/>
    <property type="molecule type" value="Genomic_DNA"/>
</dbReference>
<sequence length="130" mass="14540">MDNDTVKDSASEAYSCYSIRAYRAAILMARSVCEAIAKDQGFGEGNLQKKIAQMEERKLISPMVKQQADEIRYFGNDMAHGDFAQPVSADDAHEVLNFLDVLIDAVYQQPAKLQAMQTAREQRRHQQGAA</sequence>
<evidence type="ECO:0000313" key="2">
    <source>
        <dbReference type="EMBL" id="MBI0106167.1"/>
    </source>
</evidence>
<dbReference type="InterPro" id="IPR025285">
    <property type="entry name" value="DUF4145"/>
</dbReference>
<feature type="domain" description="DUF4145" evidence="1">
    <location>
        <begin position="11"/>
        <end position="100"/>
    </location>
</feature>